<dbReference type="InterPro" id="IPR000551">
    <property type="entry name" value="MerR-type_HTH_dom"/>
</dbReference>
<organism evidence="2 3">
    <name type="scientific">Hahella chejuensis (strain KCTC 2396)</name>
    <dbReference type="NCBI Taxonomy" id="349521"/>
    <lineage>
        <taxon>Bacteria</taxon>
        <taxon>Pseudomonadati</taxon>
        <taxon>Pseudomonadota</taxon>
        <taxon>Gammaproteobacteria</taxon>
        <taxon>Oceanospirillales</taxon>
        <taxon>Hahellaceae</taxon>
        <taxon>Hahella</taxon>
    </lineage>
</organism>
<evidence type="ECO:0000313" key="2">
    <source>
        <dbReference type="EMBL" id="ABC29809.1"/>
    </source>
</evidence>
<dbReference type="PANTHER" id="PTHR36444:SF3">
    <property type="entry name" value="TRANSCRIPTIONAL ACTIVATOR, PUTATIVE-RELATED"/>
    <property type="match status" value="1"/>
</dbReference>
<dbReference type="eggNOG" id="COG0789">
    <property type="taxonomic scope" value="Bacteria"/>
</dbReference>
<accession>Q2SHR5</accession>
<reference evidence="2 3" key="1">
    <citation type="journal article" date="2005" name="Nucleic Acids Res.">
        <title>Genomic blueprint of Hahella chejuensis, a marine microbe producing an algicidal agent.</title>
        <authorList>
            <person name="Jeong H."/>
            <person name="Yim J.H."/>
            <person name="Lee C."/>
            <person name="Choi S.-H."/>
            <person name="Park Y.K."/>
            <person name="Yoon S.H."/>
            <person name="Hur C.-G."/>
            <person name="Kang H.-Y."/>
            <person name="Kim D."/>
            <person name="Lee H.H."/>
            <person name="Park K.H."/>
            <person name="Park S.-H."/>
            <person name="Park H.-S."/>
            <person name="Lee H.K."/>
            <person name="Oh T.K."/>
            <person name="Kim J.F."/>
        </authorList>
    </citation>
    <scope>NUCLEOTIDE SEQUENCE [LARGE SCALE GENOMIC DNA]</scope>
    <source>
        <strain evidence="2 3">KCTC 2396</strain>
    </source>
</reference>
<dbReference type="PROSITE" id="PS50937">
    <property type="entry name" value="HTH_MERR_2"/>
    <property type="match status" value="1"/>
</dbReference>
<dbReference type="SUPFAM" id="SSF46955">
    <property type="entry name" value="Putative DNA-binding domain"/>
    <property type="match status" value="1"/>
</dbReference>
<dbReference type="Proteomes" id="UP000000238">
    <property type="component" value="Chromosome"/>
</dbReference>
<name>Q2SHR5_HAHCH</name>
<dbReference type="InterPro" id="IPR010499">
    <property type="entry name" value="AraC_E-bd"/>
</dbReference>
<dbReference type="STRING" id="349521.HCH_03043"/>
<protein>
    <submittedName>
        <fullName evidence="2">Uncharacterized protein conserved in bacteria</fullName>
    </submittedName>
</protein>
<dbReference type="HOGENOM" id="CLU_065103_2_1_6"/>
<feature type="domain" description="HTH merR-type" evidence="1">
    <location>
        <begin position="1"/>
        <end position="71"/>
    </location>
</feature>
<evidence type="ECO:0000259" key="1">
    <source>
        <dbReference type="PROSITE" id="PS50937"/>
    </source>
</evidence>
<dbReference type="InterPro" id="IPR011256">
    <property type="entry name" value="Reg_factor_effector_dom_sf"/>
</dbReference>
<dbReference type="InterPro" id="IPR053182">
    <property type="entry name" value="YobU-like_regulator"/>
</dbReference>
<dbReference type="GO" id="GO:0006355">
    <property type="term" value="P:regulation of DNA-templated transcription"/>
    <property type="evidence" value="ECO:0007669"/>
    <property type="project" value="InterPro"/>
</dbReference>
<gene>
    <name evidence="2" type="ordered locus">HCH_03043</name>
</gene>
<dbReference type="OrthoDB" id="9808480at2"/>
<dbReference type="CDD" id="cd01107">
    <property type="entry name" value="HTH_BmrR"/>
    <property type="match status" value="1"/>
</dbReference>
<dbReference type="EMBL" id="CP000155">
    <property type="protein sequence ID" value="ABC29809.1"/>
    <property type="molecule type" value="Genomic_DNA"/>
</dbReference>
<dbReference type="RefSeq" id="WP_011396878.1">
    <property type="nucleotide sequence ID" value="NC_007645.1"/>
</dbReference>
<dbReference type="Gene3D" id="3.20.80.10">
    <property type="entry name" value="Regulatory factor, effector binding domain"/>
    <property type="match status" value="1"/>
</dbReference>
<dbReference type="eggNOG" id="COG3708">
    <property type="taxonomic scope" value="Bacteria"/>
</dbReference>
<dbReference type="Pfam" id="PF06445">
    <property type="entry name" value="GyrI-like"/>
    <property type="match status" value="1"/>
</dbReference>
<proteinExistence type="predicted"/>
<dbReference type="GO" id="GO:0003677">
    <property type="term" value="F:DNA binding"/>
    <property type="evidence" value="ECO:0007669"/>
    <property type="project" value="InterPro"/>
</dbReference>
<dbReference type="Pfam" id="PF13411">
    <property type="entry name" value="MerR_1"/>
    <property type="match status" value="1"/>
</dbReference>
<evidence type="ECO:0000313" key="3">
    <source>
        <dbReference type="Proteomes" id="UP000000238"/>
    </source>
</evidence>
<dbReference type="SUPFAM" id="SSF55136">
    <property type="entry name" value="Probable bacterial effector-binding domain"/>
    <property type="match status" value="1"/>
</dbReference>
<dbReference type="SMART" id="SM00422">
    <property type="entry name" value="HTH_MERR"/>
    <property type="match status" value="1"/>
</dbReference>
<dbReference type="Gene3D" id="1.10.1660.10">
    <property type="match status" value="1"/>
</dbReference>
<dbReference type="SMART" id="SM00871">
    <property type="entry name" value="AraC_E_bind"/>
    <property type="match status" value="1"/>
</dbReference>
<dbReference type="PANTHER" id="PTHR36444">
    <property type="entry name" value="TRANSCRIPTIONAL REGULATOR PROTEIN YOBU-RELATED"/>
    <property type="match status" value="1"/>
</dbReference>
<dbReference type="InterPro" id="IPR009061">
    <property type="entry name" value="DNA-bd_dom_put_sf"/>
</dbReference>
<dbReference type="InterPro" id="IPR029442">
    <property type="entry name" value="GyrI-like"/>
</dbReference>
<keyword evidence="3" id="KW-1185">Reference proteome</keyword>
<dbReference type="KEGG" id="hch:HCH_03043"/>
<dbReference type="AlphaFoldDB" id="Q2SHR5"/>
<sequence>MLTIGQMARLFDVTTKTLRYYESAGVFCPAIYGRENGYRYYAPSQIDELQRILWLRDMGVPLESIRGLKEQGALSDEHVLRNKLCGHATALEREIEDKRKLLNELLIYLKQPIMENINMNSTQGAAVEPQVKELPAFTLIGMEYRSSDVRDSIPMLWGRYLPREDEIRGRVNHEVSYGLCLPLEDGEFRYIAGVEVEKGTPVPEGMVSVTVAAARYAVLTHTGPVAGLNATFRKACSRDLPESGLERVDGPDFELYDRRFMGPDSAESQVDIYLSIAE</sequence>